<name>A0A518HSN3_9BACT</name>
<reference evidence="1 2" key="1">
    <citation type="submission" date="2019-03" db="EMBL/GenBank/DDBJ databases">
        <title>Deep-cultivation of Planctomycetes and their phenomic and genomic characterization uncovers novel biology.</title>
        <authorList>
            <person name="Wiegand S."/>
            <person name="Jogler M."/>
            <person name="Boedeker C."/>
            <person name="Pinto D."/>
            <person name="Vollmers J."/>
            <person name="Rivas-Marin E."/>
            <person name="Kohn T."/>
            <person name="Peeters S.H."/>
            <person name="Heuer A."/>
            <person name="Rast P."/>
            <person name="Oberbeckmann S."/>
            <person name="Bunk B."/>
            <person name="Jeske O."/>
            <person name="Meyerdierks A."/>
            <person name="Storesund J.E."/>
            <person name="Kallscheuer N."/>
            <person name="Luecker S."/>
            <person name="Lage O.M."/>
            <person name="Pohl T."/>
            <person name="Merkel B.J."/>
            <person name="Hornburger P."/>
            <person name="Mueller R.-W."/>
            <person name="Bruemmer F."/>
            <person name="Labrenz M."/>
            <person name="Spormann A.M."/>
            <person name="Op den Camp H."/>
            <person name="Overmann J."/>
            <person name="Amann R."/>
            <person name="Jetten M.S.M."/>
            <person name="Mascher T."/>
            <person name="Medema M.H."/>
            <person name="Devos D.P."/>
            <person name="Kaster A.-K."/>
            <person name="Ovreas L."/>
            <person name="Rohde M."/>
            <person name="Galperin M.Y."/>
            <person name="Jogler C."/>
        </authorList>
    </citation>
    <scope>NUCLEOTIDE SEQUENCE [LARGE SCALE GENOMIC DNA]</scope>
    <source>
        <strain evidence="1 2">Enr13</strain>
    </source>
</reference>
<evidence type="ECO:0008006" key="3">
    <source>
        <dbReference type="Google" id="ProtNLM"/>
    </source>
</evidence>
<accession>A0A518HSN3</accession>
<dbReference type="Gene3D" id="3.80.10.10">
    <property type="entry name" value="Ribonuclease Inhibitor"/>
    <property type="match status" value="1"/>
</dbReference>
<proteinExistence type="predicted"/>
<dbReference type="SUPFAM" id="SSF52047">
    <property type="entry name" value="RNI-like"/>
    <property type="match status" value="1"/>
</dbReference>
<dbReference type="AlphaFoldDB" id="A0A518HSN3"/>
<dbReference type="InterPro" id="IPR032675">
    <property type="entry name" value="LRR_dom_sf"/>
</dbReference>
<evidence type="ECO:0000313" key="2">
    <source>
        <dbReference type="Proteomes" id="UP000319004"/>
    </source>
</evidence>
<dbReference type="EMBL" id="CP037423">
    <property type="protein sequence ID" value="QDV43846.1"/>
    <property type="molecule type" value="Genomic_DNA"/>
</dbReference>
<dbReference type="Proteomes" id="UP000319004">
    <property type="component" value="Chromosome"/>
</dbReference>
<organism evidence="1 2">
    <name type="scientific">Stieleria neptunia</name>
    <dbReference type="NCBI Taxonomy" id="2527979"/>
    <lineage>
        <taxon>Bacteria</taxon>
        <taxon>Pseudomonadati</taxon>
        <taxon>Planctomycetota</taxon>
        <taxon>Planctomycetia</taxon>
        <taxon>Pirellulales</taxon>
        <taxon>Pirellulaceae</taxon>
        <taxon>Stieleria</taxon>
    </lineage>
</organism>
<dbReference type="KEGG" id="snep:Enr13x_37060"/>
<gene>
    <name evidence="1" type="ORF">Enr13x_37060</name>
</gene>
<sequence>MDITKDSAGEIVEIVAFEGLSPDDDLLTKIPSLGKLRKLSLRCTPKNRVTVYEDWFLGKASLESIALVNCELSADAFSALLRVPALGSLDLTGASISPGALPKARFHAESVSFASCNLDDAFITRMIGCGVLDSAHLINLSGNAVTSNHILKLVARSTDCEELSLNQTHVDDESIPGLLKLRSLVALDMNDTKFTGNGFEKLCGLTRLEQLRANRVTLHLKQAEAFIEHPQLARFEFDYSGLSLEERIQLTKKQQSILSERRRK</sequence>
<evidence type="ECO:0000313" key="1">
    <source>
        <dbReference type="EMBL" id="QDV43846.1"/>
    </source>
</evidence>
<protein>
    <recommendedName>
        <fullName evidence="3">Leucine Rich repeats (2 copies)</fullName>
    </recommendedName>
</protein>
<keyword evidence="2" id="KW-1185">Reference proteome</keyword>